<evidence type="ECO:0000256" key="1">
    <source>
        <dbReference type="ARBA" id="ARBA00022630"/>
    </source>
</evidence>
<dbReference type="GO" id="GO:0016705">
    <property type="term" value="F:oxidoreductase activity, acting on paired donors, with incorporation or reduction of molecular oxygen"/>
    <property type="evidence" value="ECO:0007669"/>
    <property type="project" value="InterPro"/>
</dbReference>
<dbReference type="Gene3D" id="3.20.20.30">
    <property type="entry name" value="Luciferase-like domain"/>
    <property type="match status" value="1"/>
</dbReference>
<dbReference type="InterPro" id="IPR051260">
    <property type="entry name" value="Diverse_substr_monoxygenases"/>
</dbReference>
<dbReference type="PIRSF" id="PIRSF000337">
    <property type="entry name" value="NTA_MOA"/>
    <property type="match status" value="1"/>
</dbReference>
<feature type="region of interest" description="Disordered" evidence="6">
    <location>
        <begin position="432"/>
        <end position="501"/>
    </location>
</feature>
<feature type="compositionally biased region" description="Polar residues" evidence="6">
    <location>
        <begin position="440"/>
        <end position="452"/>
    </location>
</feature>
<keyword evidence="9" id="KW-1185">Reference proteome</keyword>
<sequence length="501" mass="54690">MSDQKRWLMFAFAMGCSGHQSPGSFAHPADKSIFHNKLSYWTDLAKLLEGGKFDGLFLADVWGGYDVYTKSLAPSLATGSQIPLIDPLFTVPAMATATKHLTFGLTATTSYEHPYSLARRFSTLDHLTNGRVGWNVVTGYLDSAARQFGARNQELHAKRYEVAHEYMDVVYKLWESSWADDAVKHDISKPLYADPERVRDIKHKGQYYEVPGPHICEPSLQRTPVIFQAGSSGPGLAFAGKHAEVIFIAAHAPQVAKSRVDGARKAAAEAGRDPKKLRVLALLLPIVGKTDEEAEAKHRDFLNNASEEGALALFGGWTGIDLSSYAPDEELRDLPEGNAIKSAVEGFARADPTVGKWTKSEVANQLKIGGLGPFIVGSASTVANKLEEWVNEAGVDGFNLAYAISPGTFVDTVQLLVPELQKRGHMWSDYPEAGAAPSDWPSNKKTNSTAVNQAPKGFGEDEQPGLTAREKLYGAGNRRLPDDHYGHRFRWEAGKPAPALD</sequence>
<proteinExistence type="inferred from homology"/>
<protein>
    <submittedName>
        <fullName evidence="8">Xenobiotic compound</fullName>
    </submittedName>
</protein>
<evidence type="ECO:0000256" key="3">
    <source>
        <dbReference type="ARBA" id="ARBA00023002"/>
    </source>
</evidence>
<dbReference type="AlphaFoldDB" id="A0A0P1B7H8"/>
<keyword evidence="2" id="KW-0288">FMN</keyword>
<evidence type="ECO:0000256" key="4">
    <source>
        <dbReference type="ARBA" id="ARBA00023033"/>
    </source>
</evidence>
<keyword evidence="1" id="KW-0285">Flavoprotein</keyword>
<dbReference type="Proteomes" id="UP000054845">
    <property type="component" value="Unassembled WGS sequence"/>
</dbReference>
<dbReference type="PANTHER" id="PTHR30011:SF16">
    <property type="entry name" value="C2H2 FINGER DOMAIN TRANSCRIPTION FACTOR (EUROFUNG)-RELATED"/>
    <property type="match status" value="1"/>
</dbReference>
<comment type="similarity">
    <text evidence="5">Belongs to the NtaA/SnaA/DszA monooxygenase family.</text>
</comment>
<dbReference type="SUPFAM" id="SSF51679">
    <property type="entry name" value="Bacterial luciferase-like"/>
    <property type="match status" value="1"/>
</dbReference>
<evidence type="ECO:0000256" key="2">
    <source>
        <dbReference type="ARBA" id="ARBA00022643"/>
    </source>
</evidence>
<organism evidence="8 9">
    <name type="scientific">Ceraceosorus bombacis</name>
    <dbReference type="NCBI Taxonomy" id="401625"/>
    <lineage>
        <taxon>Eukaryota</taxon>
        <taxon>Fungi</taxon>
        <taxon>Dikarya</taxon>
        <taxon>Basidiomycota</taxon>
        <taxon>Ustilaginomycotina</taxon>
        <taxon>Exobasidiomycetes</taxon>
        <taxon>Ceraceosorales</taxon>
        <taxon>Ceraceosoraceae</taxon>
        <taxon>Ceraceosorus</taxon>
    </lineage>
</organism>
<dbReference type="STRING" id="401625.A0A0P1B7H8"/>
<reference evidence="8 9" key="1">
    <citation type="submission" date="2014-09" db="EMBL/GenBank/DDBJ databases">
        <authorList>
            <person name="Magalhaes I.L.F."/>
            <person name="Oliveira U."/>
            <person name="Santos F.R."/>
            <person name="Vidigal T.H.D.A."/>
            <person name="Brescovit A.D."/>
            <person name="Santos A.J."/>
        </authorList>
    </citation>
    <scope>NUCLEOTIDE SEQUENCE [LARGE SCALE GENOMIC DNA]</scope>
</reference>
<evidence type="ECO:0000259" key="7">
    <source>
        <dbReference type="Pfam" id="PF00296"/>
    </source>
</evidence>
<feature type="compositionally biased region" description="Basic and acidic residues" evidence="6">
    <location>
        <begin position="479"/>
        <end position="493"/>
    </location>
</feature>
<evidence type="ECO:0000256" key="5">
    <source>
        <dbReference type="ARBA" id="ARBA00033748"/>
    </source>
</evidence>
<dbReference type="EMBL" id="CCYA01000065">
    <property type="protein sequence ID" value="CEH11823.1"/>
    <property type="molecule type" value="Genomic_DNA"/>
</dbReference>
<evidence type="ECO:0000313" key="9">
    <source>
        <dbReference type="Proteomes" id="UP000054845"/>
    </source>
</evidence>
<dbReference type="InterPro" id="IPR016215">
    <property type="entry name" value="NTA_MOA"/>
</dbReference>
<name>A0A0P1B7H8_9BASI</name>
<dbReference type="NCBIfam" id="TIGR03860">
    <property type="entry name" value="FMN_nitrolo"/>
    <property type="match status" value="1"/>
</dbReference>
<dbReference type="GO" id="GO:0004497">
    <property type="term" value="F:monooxygenase activity"/>
    <property type="evidence" value="ECO:0007669"/>
    <property type="project" value="UniProtKB-KW"/>
</dbReference>
<keyword evidence="4" id="KW-0503">Monooxygenase</keyword>
<dbReference type="Pfam" id="PF00296">
    <property type="entry name" value="Bac_luciferase"/>
    <property type="match status" value="1"/>
</dbReference>
<keyword evidence="3" id="KW-0560">Oxidoreductase</keyword>
<evidence type="ECO:0000313" key="8">
    <source>
        <dbReference type="EMBL" id="CEH11823.1"/>
    </source>
</evidence>
<dbReference type="InterPro" id="IPR036661">
    <property type="entry name" value="Luciferase-like_sf"/>
</dbReference>
<dbReference type="InterPro" id="IPR011251">
    <property type="entry name" value="Luciferase-like_dom"/>
</dbReference>
<dbReference type="PANTHER" id="PTHR30011">
    <property type="entry name" value="ALKANESULFONATE MONOOXYGENASE-RELATED"/>
    <property type="match status" value="1"/>
</dbReference>
<feature type="domain" description="Luciferase-like" evidence="7">
    <location>
        <begin position="28"/>
        <end position="396"/>
    </location>
</feature>
<dbReference type="OrthoDB" id="5561043at2759"/>
<accession>A0A0P1B7H8</accession>
<evidence type="ECO:0000256" key="6">
    <source>
        <dbReference type="SAM" id="MobiDB-lite"/>
    </source>
</evidence>